<protein>
    <submittedName>
        <fullName evidence="4">SDR family oxidoreductase</fullName>
    </submittedName>
</protein>
<dbReference type="PANTHER" id="PTHR43477:SF1">
    <property type="entry name" value="DIHYDROANTICAPSIN 7-DEHYDROGENASE"/>
    <property type="match status" value="1"/>
</dbReference>
<name>A0A550I5T0_9FLAO</name>
<comment type="similarity">
    <text evidence="1">Belongs to the short-chain dehydrogenases/reductases (SDR) family.</text>
</comment>
<keyword evidence="2" id="KW-0560">Oxidoreductase</keyword>
<dbReference type="SUPFAM" id="SSF51735">
    <property type="entry name" value="NAD(P)-binding Rossmann-fold domains"/>
    <property type="match status" value="1"/>
</dbReference>
<dbReference type="CDD" id="cd05233">
    <property type="entry name" value="SDR_c"/>
    <property type="match status" value="1"/>
</dbReference>
<dbReference type="InterPro" id="IPR002347">
    <property type="entry name" value="SDR_fam"/>
</dbReference>
<dbReference type="PANTHER" id="PTHR43477">
    <property type="entry name" value="DIHYDROANTICAPSIN 7-DEHYDROGENASE"/>
    <property type="match status" value="1"/>
</dbReference>
<accession>A0A550I5T0</accession>
<evidence type="ECO:0000313" key="5">
    <source>
        <dbReference type="Proteomes" id="UP000315131"/>
    </source>
</evidence>
<evidence type="ECO:0000313" key="4">
    <source>
        <dbReference type="EMBL" id="TRO66317.1"/>
    </source>
</evidence>
<evidence type="ECO:0000256" key="1">
    <source>
        <dbReference type="ARBA" id="ARBA00006484"/>
    </source>
</evidence>
<dbReference type="Proteomes" id="UP000315131">
    <property type="component" value="Unassembled WGS sequence"/>
</dbReference>
<keyword evidence="5" id="KW-1185">Reference proteome</keyword>
<dbReference type="RefSeq" id="WP_143409087.1">
    <property type="nucleotide sequence ID" value="NZ_VHSF01000001.1"/>
</dbReference>
<dbReference type="InterPro" id="IPR036291">
    <property type="entry name" value="NAD(P)-bd_dom_sf"/>
</dbReference>
<proteinExistence type="inferred from homology"/>
<dbReference type="Pfam" id="PF13561">
    <property type="entry name" value="adh_short_C2"/>
    <property type="match status" value="1"/>
</dbReference>
<dbReference type="PRINTS" id="PR00081">
    <property type="entry name" value="GDHRDH"/>
</dbReference>
<dbReference type="OrthoDB" id="9803333at2"/>
<reference evidence="4 5" key="1">
    <citation type="submission" date="2019-06" db="EMBL/GenBank/DDBJ databases">
        <title>Gramella sabulilitoris sp. nov., isolated from a marine sand.</title>
        <authorList>
            <person name="Yoon J.-H."/>
        </authorList>
    </citation>
    <scope>NUCLEOTIDE SEQUENCE [LARGE SCALE GENOMIC DNA]</scope>
    <source>
        <strain evidence="4 5">HSMS-1</strain>
    </source>
</reference>
<dbReference type="AlphaFoldDB" id="A0A550I5T0"/>
<dbReference type="InterPro" id="IPR051122">
    <property type="entry name" value="SDR_DHRS6-like"/>
</dbReference>
<sequence length="232" mass="25337">MMKNILLIGGSTGIGYQIAELMSENNKIIVASRNAGNLDTDKVTHLEFDVLKDDISELNLPEQIDGLVYCPGSIDLKPFKMIKPENFEKEMQLNFFGLVRSVQGVLDKLKNSQQASLVFFSTVAVKVGMPFHTNVAAAKGAIEGFAKSLAAEYAPNFRVNVIAPSLTDTPLAQKLLSNDDKREKMDKRHPLKRVGEARDIANLAAFLLSENSSWITGQVLGVDGGLSTINNN</sequence>
<dbReference type="GO" id="GO:0016491">
    <property type="term" value="F:oxidoreductase activity"/>
    <property type="evidence" value="ECO:0007669"/>
    <property type="project" value="UniProtKB-KW"/>
</dbReference>
<organism evidence="4 5">
    <name type="scientific">Christiangramia sabulilitoris</name>
    <dbReference type="NCBI Taxonomy" id="2583991"/>
    <lineage>
        <taxon>Bacteria</taxon>
        <taxon>Pseudomonadati</taxon>
        <taxon>Bacteroidota</taxon>
        <taxon>Flavobacteriia</taxon>
        <taxon>Flavobacteriales</taxon>
        <taxon>Flavobacteriaceae</taxon>
        <taxon>Christiangramia</taxon>
    </lineage>
</organism>
<gene>
    <name evidence="4" type="ORF">FGM01_00090</name>
</gene>
<evidence type="ECO:0000259" key="3">
    <source>
        <dbReference type="SMART" id="SM00822"/>
    </source>
</evidence>
<feature type="domain" description="Ketoreductase" evidence="3">
    <location>
        <begin position="3"/>
        <end position="174"/>
    </location>
</feature>
<dbReference type="SMART" id="SM00822">
    <property type="entry name" value="PKS_KR"/>
    <property type="match status" value="1"/>
</dbReference>
<dbReference type="InterPro" id="IPR057326">
    <property type="entry name" value="KR_dom"/>
</dbReference>
<dbReference type="EMBL" id="VHSF01000001">
    <property type="protein sequence ID" value="TRO66317.1"/>
    <property type="molecule type" value="Genomic_DNA"/>
</dbReference>
<comment type="caution">
    <text evidence="4">The sequence shown here is derived from an EMBL/GenBank/DDBJ whole genome shotgun (WGS) entry which is preliminary data.</text>
</comment>
<dbReference type="Gene3D" id="3.40.50.720">
    <property type="entry name" value="NAD(P)-binding Rossmann-like Domain"/>
    <property type="match status" value="1"/>
</dbReference>
<evidence type="ECO:0000256" key="2">
    <source>
        <dbReference type="ARBA" id="ARBA00023002"/>
    </source>
</evidence>